<dbReference type="EMBL" id="JAHRIN010020218">
    <property type="protein sequence ID" value="MEQ2198675.1"/>
    <property type="molecule type" value="Genomic_DNA"/>
</dbReference>
<gene>
    <name evidence="2" type="ORF">XENOCAPTIV_016443</name>
</gene>
<feature type="region of interest" description="Disordered" evidence="1">
    <location>
        <begin position="1"/>
        <end position="32"/>
    </location>
</feature>
<accession>A0ABV0QS71</accession>
<name>A0ABV0QS71_9TELE</name>
<reference evidence="2 3" key="1">
    <citation type="submission" date="2021-06" db="EMBL/GenBank/DDBJ databases">
        <authorList>
            <person name="Palmer J.M."/>
        </authorList>
    </citation>
    <scope>NUCLEOTIDE SEQUENCE [LARGE SCALE GENOMIC DNA]</scope>
    <source>
        <strain evidence="2 3">XC_2019</strain>
        <tissue evidence="2">Muscle</tissue>
    </source>
</reference>
<dbReference type="Proteomes" id="UP001434883">
    <property type="component" value="Unassembled WGS sequence"/>
</dbReference>
<evidence type="ECO:0000313" key="2">
    <source>
        <dbReference type="EMBL" id="MEQ2198675.1"/>
    </source>
</evidence>
<evidence type="ECO:0000313" key="3">
    <source>
        <dbReference type="Proteomes" id="UP001434883"/>
    </source>
</evidence>
<sequence length="109" mass="12215">MKASGDPSAGQEELLGPLGEEQSCSSSFIRNTRNDSDFQGPLRSFLASDHLFFPHRTFLRTYLDALNGKTTSLQVQQASRTMKDEWRPAEVPKQSEEPPQLINLILIGH</sequence>
<proteinExistence type="predicted"/>
<organism evidence="2 3">
    <name type="scientific">Xenoophorus captivus</name>
    <dbReference type="NCBI Taxonomy" id="1517983"/>
    <lineage>
        <taxon>Eukaryota</taxon>
        <taxon>Metazoa</taxon>
        <taxon>Chordata</taxon>
        <taxon>Craniata</taxon>
        <taxon>Vertebrata</taxon>
        <taxon>Euteleostomi</taxon>
        <taxon>Actinopterygii</taxon>
        <taxon>Neopterygii</taxon>
        <taxon>Teleostei</taxon>
        <taxon>Neoteleostei</taxon>
        <taxon>Acanthomorphata</taxon>
        <taxon>Ovalentaria</taxon>
        <taxon>Atherinomorphae</taxon>
        <taxon>Cyprinodontiformes</taxon>
        <taxon>Goodeidae</taxon>
        <taxon>Xenoophorus</taxon>
    </lineage>
</organism>
<comment type="caution">
    <text evidence="2">The sequence shown here is derived from an EMBL/GenBank/DDBJ whole genome shotgun (WGS) entry which is preliminary data.</text>
</comment>
<feature type="compositionally biased region" description="Low complexity" evidence="1">
    <location>
        <begin position="10"/>
        <end position="22"/>
    </location>
</feature>
<protein>
    <submittedName>
        <fullName evidence="2">Uncharacterized protein</fullName>
    </submittedName>
</protein>
<keyword evidence="3" id="KW-1185">Reference proteome</keyword>
<evidence type="ECO:0000256" key="1">
    <source>
        <dbReference type="SAM" id="MobiDB-lite"/>
    </source>
</evidence>